<comment type="caution">
    <text evidence="1">The sequence shown here is derived from an EMBL/GenBank/DDBJ whole genome shotgun (WGS) entry which is preliminary data.</text>
</comment>
<reference evidence="1 2" key="1">
    <citation type="submission" date="2019-07" db="EMBL/GenBank/DDBJ databases">
        <title>Whole genome shotgun sequence of Cellulomonas composti NBRC 100758.</title>
        <authorList>
            <person name="Hosoyama A."/>
            <person name="Uohara A."/>
            <person name="Ohji S."/>
            <person name="Ichikawa N."/>
        </authorList>
    </citation>
    <scope>NUCLEOTIDE SEQUENCE [LARGE SCALE GENOMIC DNA]</scope>
    <source>
        <strain evidence="1 2">NBRC 100758</strain>
    </source>
</reference>
<gene>
    <name evidence="1" type="ORF">CCO02nite_30610</name>
</gene>
<dbReference type="AlphaFoldDB" id="A0A511JFA5"/>
<protein>
    <submittedName>
        <fullName evidence="1">Uncharacterized protein</fullName>
    </submittedName>
</protein>
<accession>A0A511JFA5</accession>
<organism evidence="1 2">
    <name type="scientific">Cellulomonas composti</name>
    <dbReference type="NCBI Taxonomy" id="266130"/>
    <lineage>
        <taxon>Bacteria</taxon>
        <taxon>Bacillati</taxon>
        <taxon>Actinomycetota</taxon>
        <taxon>Actinomycetes</taxon>
        <taxon>Micrococcales</taxon>
        <taxon>Cellulomonadaceae</taxon>
        <taxon>Cellulomonas</taxon>
    </lineage>
</organism>
<dbReference type="Proteomes" id="UP000321720">
    <property type="component" value="Unassembled WGS sequence"/>
</dbReference>
<sequence length="97" mass="10698">MDVHIAPTVTSTSVERLRARAVSPIVMEPDQQRTNDPVELRLGQMLPVDLSCNAGHDLRDSFDRGPYHMPCAICPNGCAICGPVDNRVYACMSTKRE</sequence>
<proteinExistence type="predicted"/>
<keyword evidence="2" id="KW-1185">Reference proteome</keyword>
<dbReference type="EMBL" id="BJWG01000020">
    <property type="protein sequence ID" value="GEL96403.1"/>
    <property type="molecule type" value="Genomic_DNA"/>
</dbReference>
<evidence type="ECO:0000313" key="2">
    <source>
        <dbReference type="Proteomes" id="UP000321720"/>
    </source>
</evidence>
<evidence type="ECO:0000313" key="1">
    <source>
        <dbReference type="EMBL" id="GEL96403.1"/>
    </source>
</evidence>
<name>A0A511JFA5_9CELL</name>